<sequence>MLKLGILFKEKRMDWPMVFNNSFLKEIDFTKEELTNLIDLGLKFKELKKKKIAHKYLEGLNIALIFEKTSTRTRSAFTVAGQDLGMNVTYLGSSEIQLGKKESVIDTAKVLGSMFDGIEYRGFKQSDVEALAEFSGVPVWNGLTDTWHPTQMIADFMTLKEVFGKLEGLTIAYVGDGRNNMANSLLVTSAILGVNVKIIAPASLQPEKEIIEIAQAHNNGAELTITDDLDAVCGIDMLYTDVWVSMGEKVDFKKRIDLLLPYQINADLVEKTGNPDVIVMHCLPAFHDLNTEIGQDIYDKYGLAELEITDEVFQKYSSVIFQEAVNRMHSIKAIMYNSLKEI</sequence>
<name>A0AB33AKP1_9STRE</name>
<comment type="subcellular location">
    <subcellularLocation>
        <location evidence="2 8">Cytoplasm</location>
    </subcellularLocation>
</comment>
<evidence type="ECO:0000256" key="3">
    <source>
        <dbReference type="ARBA" id="ARBA00007805"/>
    </source>
</evidence>
<dbReference type="GO" id="GO:0042450">
    <property type="term" value="P:L-arginine biosynthetic process via ornithine"/>
    <property type="evidence" value="ECO:0007669"/>
    <property type="project" value="UniProtKB-UniRule"/>
</dbReference>
<dbReference type="Pfam" id="PF02729">
    <property type="entry name" value="OTCace_N"/>
    <property type="match status" value="1"/>
</dbReference>
<feature type="binding site" evidence="8">
    <location>
        <position position="327"/>
    </location>
    <ligand>
        <name>carbamoyl phosphate</name>
        <dbReference type="ChEBI" id="CHEBI:58228"/>
    </ligand>
</feature>
<evidence type="ECO:0000256" key="1">
    <source>
        <dbReference type="ARBA" id="ARBA00003822"/>
    </source>
</evidence>
<comment type="function">
    <text evidence="1">Reversibly catalyzes the transfer of the carbamoyl group from carbamoyl phosphate (CP) to the N(epsilon) atom of ornithine (ORN) to produce L-citrulline.</text>
</comment>
<evidence type="ECO:0000256" key="6">
    <source>
        <dbReference type="ARBA" id="ARBA00022679"/>
    </source>
</evidence>
<evidence type="ECO:0000313" key="12">
    <source>
        <dbReference type="Proteomes" id="UP000015268"/>
    </source>
</evidence>
<dbReference type="Proteomes" id="UP000015268">
    <property type="component" value="Chromosome"/>
</dbReference>
<feature type="binding site" evidence="8">
    <location>
        <begin position="70"/>
        <end position="73"/>
    </location>
    <ligand>
        <name>carbamoyl phosphate</name>
        <dbReference type="ChEBI" id="CHEBI:58228"/>
    </ligand>
</feature>
<dbReference type="GO" id="GO:0016597">
    <property type="term" value="F:amino acid binding"/>
    <property type="evidence" value="ECO:0007669"/>
    <property type="project" value="InterPro"/>
</dbReference>
<comment type="catalytic activity">
    <reaction evidence="7 8">
        <text>carbamoyl phosphate + L-ornithine = L-citrulline + phosphate + H(+)</text>
        <dbReference type="Rhea" id="RHEA:19513"/>
        <dbReference type="ChEBI" id="CHEBI:15378"/>
        <dbReference type="ChEBI" id="CHEBI:43474"/>
        <dbReference type="ChEBI" id="CHEBI:46911"/>
        <dbReference type="ChEBI" id="CHEBI:57743"/>
        <dbReference type="ChEBI" id="CHEBI:58228"/>
        <dbReference type="EC" id="2.1.3.3"/>
    </reaction>
</comment>
<gene>
    <name evidence="11" type="ORF">KE3_0575</name>
</gene>
<feature type="binding site" evidence="8">
    <location>
        <position position="241"/>
    </location>
    <ligand>
        <name>L-ornithine</name>
        <dbReference type="ChEBI" id="CHEBI:46911"/>
    </ligand>
</feature>
<evidence type="ECO:0000313" key="11">
    <source>
        <dbReference type="EMBL" id="AGS05085.1"/>
    </source>
</evidence>
<dbReference type="InterPro" id="IPR006131">
    <property type="entry name" value="Asp_carbamoyltransf_Asp/Orn-bd"/>
</dbReference>
<dbReference type="FunFam" id="3.40.50.1370:FF:000008">
    <property type="entry name" value="Ornithine carbamoyltransferase"/>
    <property type="match status" value="1"/>
</dbReference>
<dbReference type="KEGG" id="slu:KE3_0575"/>
<dbReference type="PROSITE" id="PS00097">
    <property type="entry name" value="CARBAMOYLTRANSFERASE"/>
    <property type="match status" value="1"/>
</dbReference>
<comment type="similarity">
    <text evidence="3 8">Belongs to the aspartate/ornithine carbamoyltransferase superfamily. OTCase family.</text>
</comment>
<keyword evidence="6 8" id="KW-0808">Transferase</keyword>
<dbReference type="PRINTS" id="PR00102">
    <property type="entry name" value="OTCASE"/>
</dbReference>
<dbReference type="GO" id="GO:0004585">
    <property type="term" value="F:ornithine carbamoyltransferase activity"/>
    <property type="evidence" value="ECO:0007669"/>
    <property type="project" value="UniProtKB-UniRule"/>
</dbReference>
<dbReference type="EC" id="2.1.3.3" evidence="4 8"/>
<dbReference type="InterPro" id="IPR006130">
    <property type="entry name" value="Asp/Orn_carbamoylTrfase"/>
</dbReference>
<feature type="binding site" evidence="8">
    <location>
        <position position="97"/>
    </location>
    <ligand>
        <name>carbamoyl phosphate</name>
        <dbReference type="ChEBI" id="CHEBI:58228"/>
    </ligand>
</feature>
<dbReference type="GO" id="GO:0005737">
    <property type="term" value="C:cytoplasm"/>
    <property type="evidence" value="ECO:0007669"/>
    <property type="project" value="UniProtKB-SubCell"/>
</dbReference>
<dbReference type="NCBIfam" id="NF001986">
    <property type="entry name" value="PRK00779.1"/>
    <property type="match status" value="1"/>
</dbReference>
<evidence type="ECO:0000256" key="5">
    <source>
        <dbReference type="ARBA" id="ARBA00022490"/>
    </source>
</evidence>
<feature type="domain" description="Aspartate/ornithine carbamoyltransferase Asp/Orn-binding" evidence="9">
    <location>
        <begin position="167"/>
        <end position="336"/>
    </location>
</feature>
<evidence type="ECO:0000259" key="9">
    <source>
        <dbReference type="Pfam" id="PF00185"/>
    </source>
</evidence>
<dbReference type="EMBL" id="CP003025">
    <property type="protein sequence ID" value="AGS05085.1"/>
    <property type="molecule type" value="Genomic_DNA"/>
</dbReference>
<feature type="domain" description="Aspartate/ornithine carbamoyltransferase carbamoyl-P binding" evidence="10">
    <location>
        <begin position="22"/>
        <end position="161"/>
    </location>
</feature>
<evidence type="ECO:0000256" key="4">
    <source>
        <dbReference type="ARBA" id="ARBA00013007"/>
    </source>
</evidence>
<reference evidence="11 12" key="1">
    <citation type="journal article" date="2013" name="BMC Microbiol.">
        <title>Dynamics of fecal microbial communities in children with diarrhea of unknown etiology and genomic analysis of associated Streptococcus lutetiensis.</title>
        <authorList>
            <person name="Jin D."/>
            <person name="Chen C."/>
            <person name="Li L."/>
            <person name="Lu S."/>
            <person name="Li Z."/>
            <person name="Zhou Z."/>
            <person name="Jing H."/>
            <person name="Xu Y."/>
            <person name="Du P."/>
            <person name="Wang H."/>
            <person name="Xiong Y."/>
            <person name="Zheng H."/>
            <person name="Bai X."/>
            <person name="Sun H."/>
            <person name="Wang L."/>
            <person name="Ye C."/>
            <person name="Gottschalk M."/>
            <person name="Xu J."/>
        </authorList>
    </citation>
    <scope>NUCLEOTIDE SEQUENCE [LARGE SCALE GENOMIC DNA]</scope>
    <source>
        <strain evidence="11 12">033</strain>
    </source>
</reference>
<accession>A0AB33AKP1</accession>
<dbReference type="PANTHER" id="PTHR45753">
    <property type="entry name" value="ORNITHINE CARBAMOYLTRANSFERASE, MITOCHONDRIAL"/>
    <property type="match status" value="1"/>
</dbReference>
<dbReference type="PRINTS" id="PR00100">
    <property type="entry name" value="AOTCASE"/>
</dbReference>
<dbReference type="InterPro" id="IPR006132">
    <property type="entry name" value="Asp/Orn_carbamoyltranf_P-bd"/>
</dbReference>
<feature type="binding site" evidence="8">
    <location>
        <begin position="148"/>
        <end position="151"/>
    </location>
    <ligand>
        <name>carbamoyl phosphate</name>
        <dbReference type="ChEBI" id="CHEBI:58228"/>
    </ligand>
</feature>
<keyword evidence="5 8" id="KW-0963">Cytoplasm</keyword>
<evidence type="ECO:0000256" key="2">
    <source>
        <dbReference type="ARBA" id="ARBA00004496"/>
    </source>
</evidence>
<feature type="binding site" evidence="8">
    <location>
        <position position="180"/>
    </location>
    <ligand>
        <name>L-ornithine</name>
        <dbReference type="ChEBI" id="CHEBI:46911"/>
    </ligand>
</feature>
<dbReference type="Gene3D" id="3.40.50.1370">
    <property type="entry name" value="Aspartate/ornithine carbamoyltransferase"/>
    <property type="match status" value="2"/>
</dbReference>
<dbReference type="Pfam" id="PF00185">
    <property type="entry name" value="OTCace"/>
    <property type="match status" value="1"/>
</dbReference>
<evidence type="ECO:0000256" key="7">
    <source>
        <dbReference type="ARBA" id="ARBA00048772"/>
    </source>
</evidence>
<protein>
    <recommendedName>
        <fullName evidence="4 8">Ornithine carbamoyltransferase</fullName>
        <shortName evidence="8">OTCase</shortName>
        <ecNumber evidence="4 8">2.1.3.3</ecNumber>
    </recommendedName>
</protein>
<feature type="binding site" evidence="8">
    <location>
        <position position="121"/>
    </location>
    <ligand>
        <name>carbamoyl phosphate</name>
        <dbReference type="ChEBI" id="CHEBI:58228"/>
    </ligand>
</feature>
<proteinExistence type="inferred from homology"/>
<feature type="binding site" evidence="8">
    <location>
        <begin position="245"/>
        <end position="246"/>
    </location>
    <ligand>
        <name>L-ornithine</name>
        <dbReference type="ChEBI" id="CHEBI:46911"/>
    </ligand>
</feature>
<dbReference type="AlphaFoldDB" id="A0AB33AKP1"/>
<dbReference type="HAMAP" id="MF_01109">
    <property type="entry name" value="OTCase"/>
    <property type="match status" value="1"/>
</dbReference>
<evidence type="ECO:0000256" key="8">
    <source>
        <dbReference type="HAMAP-Rule" id="MF_01109"/>
    </source>
</evidence>
<dbReference type="InterPro" id="IPR024904">
    <property type="entry name" value="OTCase_ArgI"/>
</dbReference>
<dbReference type="NCBIfam" id="TIGR00658">
    <property type="entry name" value="orni_carb_tr"/>
    <property type="match status" value="1"/>
</dbReference>
<evidence type="ECO:0000259" key="10">
    <source>
        <dbReference type="Pfam" id="PF02729"/>
    </source>
</evidence>
<dbReference type="InterPro" id="IPR036901">
    <property type="entry name" value="Asp/Orn_carbamoylTrfase_sf"/>
</dbReference>
<dbReference type="PANTHER" id="PTHR45753:SF1">
    <property type="entry name" value="ORNITHINE CARBAMOYLTRANSFERASE, CATABOLIC"/>
    <property type="match status" value="1"/>
</dbReference>
<dbReference type="InterPro" id="IPR002292">
    <property type="entry name" value="Orn/put_carbamltrans"/>
</dbReference>
<dbReference type="GO" id="GO:0019240">
    <property type="term" value="P:citrulline biosynthetic process"/>
    <property type="evidence" value="ECO:0007669"/>
    <property type="project" value="TreeGrafter"/>
</dbReference>
<organism evidence="11 12">
    <name type="scientific">Streptococcus lutetiensis 033</name>
    <dbReference type="NCBI Taxonomy" id="1076934"/>
    <lineage>
        <taxon>Bacteria</taxon>
        <taxon>Bacillati</taxon>
        <taxon>Bacillota</taxon>
        <taxon>Bacilli</taxon>
        <taxon>Lactobacillales</taxon>
        <taxon>Streptococcaceae</taxon>
        <taxon>Streptococcus</taxon>
    </lineage>
</organism>
<dbReference type="SUPFAM" id="SSF53671">
    <property type="entry name" value="Aspartate/ornithine carbamoyltransferase"/>
    <property type="match status" value="1"/>
</dbReference>
<keyword evidence="12" id="KW-1185">Reference proteome</keyword>
<feature type="binding site" evidence="8">
    <location>
        <begin position="282"/>
        <end position="283"/>
    </location>
    <ligand>
        <name>carbamoyl phosphate</name>
        <dbReference type="ChEBI" id="CHEBI:58228"/>
    </ligand>
</feature>